<feature type="region of interest" description="Disordered" evidence="2">
    <location>
        <begin position="1"/>
        <end position="21"/>
    </location>
</feature>
<evidence type="ECO:0000256" key="1">
    <source>
        <dbReference type="ARBA" id="ARBA00023242"/>
    </source>
</evidence>
<dbReference type="GO" id="GO:0000981">
    <property type="term" value="F:DNA-binding transcription factor activity, RNA polymerase II-specific"/>
    <property type="evidence" value="ECO:0007669"/>
    <property type="project" value="InterPro"/>
</dbReference>
<feature type="compositionally biased region" description="Polar residues" evidence="2">
    <location>
        <begin position="80"/>
        <end position="92"/>
    </location>
</feature>
<organism evidence="3 4">
    <name type="scientific">Delitschia confertaspora ATCC 74209</name>
    <dbReference type="NCBI Taxonomy" id="1513339"/>
    <lineage>
        <taxon>Eukaryota</taxon>
        <taxon>Fungi</taxon>
        <taxon>Dikarya</taxon>
        <taxon>Ascomycota</taxon>
        <taxon>Pezizomycotina</taxon>
        <taxon>Dothideomycetes</taxon>
        <taxon>Pleosporomycetidae</taxon>
        <taxon>Pleosporales</taxon>
        <taxon>Delitschiaceae</taxon>
        <taxon>Delitschia</taxon>
    </lineage>
</organism>
<dbReference type="EMBL" id="ML993879">
    <property type="protein sequence ID" value="KAF2204310.1"/>
    <property type="molecule type" value="Genomic_DNA"/>
</dbReference>
<feature type="compositionally biased region" description="Low complexity" evidence="2">
    <location>
        <begin position="7"/>
        <end position="16"/>
    </location>
</feature>
<dbReference type="GO" id="GO:0008270">
    <property type="term" value="F:zinc ion binding"/>
    <property type="evidence" value="ECO:0007669"/>
    <property type="project" value="InterPro"/>
</dbReference>
<evidence type="ECO:0008006" key="5">
    <source>
        <dbReference type="Google" id="ProtNLM"/>
    </source>
</evidence>
<proteinExistence type="predicted"/>
<dbReference type="Gene3D" id="4.10.240.10">
    <property type="entry name" value="Zn(2)-C6 fungal-type DNA-binding domain"/>
    <property type="match status" value="1"/>
</dbReference>
<dbReference type="SUPFAM" id="SSF57701">
    <property type="entry name" value="Zn2/Cys6 DNA-binding domain"/>
    <property type="match status" value="1"/>
</dbReference>
<keyword evidence="1" id="KW-0539">Nucleus</keyword>
<dbReference type="InterPro" id="IPR001138">
    <property type="entry name" value="Zn2Cys6_DnaBD"/>
</dbReference>
<gene>
    <name evidence="3" type="ORF">GQ43DRAFT_460840</name>
</gene>
<dbReference type="CDD" id="cd00067">
    <property type="entry name" value="GAL4"/>
    <property type="match status" value="1"/>
</dbReference>
<reference evidence="3" key="1">
    <citation type="journal article" date="2020" name="Stud. Mycol.">
        <title>101 Dothideomycetes genomes: a test case for predicting lifestyles and emergence of pathogens.</title>
        <authorList>
            <person name="Haridas S."/>
            <person name="Albert R."/>
            <person name="Binder M."/>
            <person name="Bloem J."/>
            <person name="Labutti K."/>
            <person name="Salamov A."/>
            <person name="Andreopoulos B."/>
            <person name="Baker S."/>
            <person name="Barry K."/>
            <person name="Bills G."/>
            <person name="Bluhm B."/>
            <person name="Cannon C."/>
            <person name="Castanera R."/>
            <person name="Culley D."/>
            <person name="Daum C."/>
            <person name="Ezra D."/>
            <person name="Gonzalez J."/>
            <person name="Henrissat B."/>
            <person name="Kuo A."/>
            <person name="Liang C."/>
            <person name="Lipzen A."/>
            <person name="Lutzoni F."/>
            <person name="Magnuson J."/>
            <person name="Mondo S."/>
            <person name="Nolan M."/>
            <person name="Ohm R."/>
            <person name="Pangilinan J."/>
            <person name="Park H.-J."/>
            <person name="Ramirez L."/>
            <person name="Alfaro M."/>
            <person name="Sun H."/>
            <person name="Tritt A."/>
            <person name="Yoshinaga Y."/>
            <person name="Zwiers L.-H."/>
            <person name="Turgeon B."/>
            <person name="Goodwin S."/>
            <person name="Spatafora J."/>
            <person name="Crous P."/>
            <person name="Grigoriev I."/>
        </authorList>
    </citation>
    <scope>NUCLEOTIDE SEQUENCE</scope>
    <source>
        <strain evidence="3">ATCC 74209</strain>
    </source>
</reference>
<evidence type="ECO:0000313" key="4">
    <source>
        <dbReference type="Proteomes" id="UP000799536"/>
    </source>
</evidence>
<protein>
    <recommendedName>
        <fullName evidence="5">Zn(2)-C6 fungal-type domain-containing protein</fullName>
    </recommendedName>
</protein>
<feature type="compositionally biased region" description="Polar residues" evidence="2">
    <location>
        <begin position="115"/>
        <end position="127"/>
    </location>
</feature>
<dbReference type="InterPro" id="IPR036864">
    <property type="entry name" value="Zn2-C6_fun-type_DNA-bd_sf"/>
</dbReference>
<name>A0A9P4JSD4_9PLEO</name>
<dbReference type="OrthoDB" id="2328572at2759"/>
<keyword evidence="4" id="KW-1185">Reference proteome</keyword>
<sequence>MLLTPLSQSSSSSQKSGPRPIKLRSACNQCCAAKVRLTIKCSGQRTGCDRCQNLGTPCIYMESRVGKVPGIRGKRRKTQSGENQHVGQNTGAVSDLVTTGRGHEKDSFEDEGDDQTISWATEPQVNASDEDGDFIDHSNTHSSHSSSHVVDTSTSNFQSSSNTLIGSSTSDFSVLPTMGFNLDELLMSTTPLNSPHQTQSASLNQTSDSLGIFKNSVTQDQQQKNAIDSECVVECCQMISDLESYIVADLRAFKIILGIVREGFAKLQELIGFQQTSRNLRCMMLFATIMYQIHHLLESCHARLASEGEDGLPTSAASRSLGLRKSGLGLGKFCIDAEEQSTWRSEIILKEVHQGVEVLRMIKALAGVGPDGFNPETPQEKAREHCYVDIELCWKDLAERIAQSRLCDSTGRQSY</sequence>
<dbReference type="Proteomes" id="UP000799536">
    <property type="component" value="Unassembled WGS sequence"/>
</dbReference>
<feature type="region of interest" description="Disordered" evidence="2">
    <location>
        <begin position="72"/>
        <end position="154"/>
    </location>
</feature>
<dbReference type="AlphaFoldDB" id="A0A9P4JSD4"/>
<evidence type="ECO:0000256" key="2">
    <source>
        <dbReference type="SAM" id="MobiDB-lite"/>
    </source>
</evidence>
<comment type="caution">
    <text evidence="3">The sequence shown here is derived from an EMBL/GenBank/DDBJ whole genome shotgun (WGS) entry which is preliminary data.</text>
</comment>
<accession>A0A9P4JSD4</accession>
<feature type="compositionally biased region" description="Low complexity" evidence="2">
    <location>
        <begin position="140"/>
        <end position="154"/>
    </location>
</feature>
<evidence type="ECO:0000313" key="3">
    <source>
        <dbReference type="EMBL" id="KAF2204310.1"/>
    </source>
</evidence>